<evidence type="ECO:0000313" key="3">
    <source>
        <dbReference type="Proteomes" id="UP000253141"/>
    </source>
</evidence>
<dbReference type="InterPro" id="IPR016181">
    <property type="entry name" value="Acyl_CoA_acyltransferase"/>
</dbReference>
<name>A0A369I0X1_9BACT</name>
<dbReference type="PROSITE" id="PS51186">
    <property type="entry name" value="GNAT"/>
    <property type="match status" value="1"/>
</dbReference>
<evidence type="ECO:0000313" key="2">
    <source>
        <dbReference type="EMBL" id="RDB03188.1"/>
    </source>
</evidence>
<dbReference type="Proteomes" id="UP000253141">
    <property type="component" value="Unassembled WGS sequence"/>
</dbReference>
<dbReference type="Gene3D" id="3.40.630.30">
    <property type="match status" value="1"/>
</dbReference>
<accession>A0A369I0X1</accession>
<sequence>MIHKKTKDGKYTLRTATPADAEQMEEVQRICFPTLAPHELLTKEHFANHIHVFPEGQLVITDRDKVIASSSTLRIQFPKLDHTFMEVTDNLWITNSHIPNGEWLYQFDIGVLPAYRGQKLSTELYNTQQELVQSLDMKGQILVGMTIGYARYKDQFSIETYCEKLKNNELTDPTITPQRKAGFEWVQPIYHYLDDPTAGNCSVLMVWPLEGVSFQEYIE</sequence>
<keyword evidence="3" id="KW-1185">Reference proteome</keyword>
<dbReference type="GO" id="GO:0016747">
    <property type="term" value="F:acyltransferase activity, transferring groups other than amino-acyl groups"/>
    <property type="evidence" value="ECO:0007669"/>
    <property type="project" value="InterPro"/>
</dbReference>
<comment type="caution">
    <text evidence="2">The sequence shown here is derived from an EMBL/GenBank/DDBJ whole genome shotgun (WGS) entry which is preliminary data.</text>
</comment>
<dbReference type="RefSeq" id="WP_114463777.1">
    <property type="nucleotide sequence ID" value="NZ_QPIW01000030.1"/>
</dbReference>
<feature type="domain" description="N-acetyltransferase" evidence="1">
    <location>
        <begin position="11"/>
        <end position="210"/>
    </location>
</feature>
<protein>
    <submittedName>
        <fullName evidence="2">GNAT family N-acetyltransferase</fullName>
    </submittedName>
</protein>
<organism evidence="2 3">
    <name type="scientific">Runella aurantiaca</name>
    <dbReference type="NCBI Taxonomy" id="2282308"/>
    <lineage>
        <taxon>Bacteria</taxon>
        <taxon>Pseudomonadati</taxon>
        <taxon>Bacteroidota</taxon>
        <taxon>Cytophagia</taxon>
        <taxon>Cytophagales</taxon>
        <taxon>Spirosomataceae</taxon>
        <taxon>Runella</taxon>
    </lineage>
</organism>
<proteinExistence type="predicted"/>
<dbReference type="InterPro" id="IPR000182">
    <property type="entry name" value="GNAT_dom"/>
</dbReference>
<evidence type="ECO:0000259" key="1">
    <source>
        <dbReference type="PROSITE" id="PS51186"/>
    </source>
</evidence>
<reference evidence="2 3" key="1">
    <citation type="submission" date="2018-07" db="EMBL/GenBank/DDBJ databases">
        <title>Genome analysis of Runella aurantiaca.</title>
        <authorList>
            <person name="Yang X."/>
        </authorList>
    </citation>
    <scope>NUCLEOTIDE SEQUENCE [LARGE SCALE GENOMIC DNA]</scope>
    <source>
        <strain evidence="2 3">YX9</strain>
    </source>
</reference>
<keyword evidence="2" id="KW-0808">Transferase</keyword>
<dbReference type="AlphaFoldDB" id="A0A369I0X1"/>
<dbReference type="EMBL" id="QPIW01000030">
    <property type="protein sequence ID" value="RDB03188.1"/>
    <property type="molecule type" value="Genomic_DNA"/>
</dbReference>
<gene>
    <name evidence="2" type="ORF">DVG78_25145</name>
</gene>
<dbReference type="OrthoDB" id="9811121at2"/>
<dbReference type="SUPFAM" id="SSF55729">
    <property type="entry name" value="Acyl-CoA N-acyltransferases (Nat)"/>
    <property type="match status" value="1"/>
</dbReference>